<reference evidence="3" key="1">
    <citation type="submission" date="2016-03" db="EMBL/GenBank/DDBJ databases">
        <authorList>
            <person name="Sibley D."/>
            <person name="Venepally P."/>
            <person name="Karamycheva S."/>
            <person name="Hadjithomas M."/>
            <person name="Khan A."/>
            <person name="Brunk B."/>
            <person name="Roos D."/>
            <person name="Caler E."/>
            <person name="Lorenzi H."/>
        </authorList>
    </citation>
    <scope>NUCLEOTIDE SEQUENCE [LARGE SCALE GENOMIC DNA]</scope>
    <source>
        <strain evidence="3">TgCatPRC2</strain>
    </source>
</reference>
<protein>
    <submittedName>
        <fullName evidence="2">MCM2/3/5 family protein</fullName>
    </submittedName>
</protein>
<comment type="caution">
    <text evidence="2">The sequence shown here is derived from an EMBL/GenBank/DDBJ whole genome shotgun (WGS) entry which is preliminary data.</text>
</comment>
<dbReference type="VEuPathDB" id="ToxoDB:TGPRC2_216730B"/>
<gene>
    <name evidence="2" type="ORF">TGPRC2_216730B</name>
</gene>
<dbReference type="EMBL" id="AHZP02002290">
    <property type="protein sequence ID" value="KYK64434.1"/>
    <property type="molecule type" value="Genomic_DNA"/>
</dbReference>
<dbReference type="Proteomes" id="UP000075225">
    <property type="component" value="Unassembled WGS sequence"/>
</dbReference>
<proteinExistence type="predicted"/>
<feature type="region of interest" description="Disordered" evidence="1">
    <location>
        <begin position="1"/>
        <end position="43"/>
    </location>
</feature>
<accession>A0A151H502</accession>
<evidence type="ECO:0000313" key="3">
    <source>
        <dbReference type="Proteomes" id="UP000075225"/>
    </source>
</evidence>
<sequence>EEIASQLQSLDLSDGSKKKRRTRGQTGKNATATGSVEKLAEVHDQAKRKDSIHQWIISALQRNEDGSGVEVSQLFTLVSEKAKAAGMKDFTEAEMRQELTELDSRDSAPLLARGFIQDCPRRCSRSLLPFLFGRKFGCRDTEKQQTLLSAPFKWRERGGEDLRKLETSSMARAFTSVDWLLRTWSTVRLARSLDRVFPPPEEGSRHELKPLLLSAAVATSVARTQPFPANVELRPGATWASHADLQRLRWPSGVRFSVLEKAPESVETDTRALCAGRAMHGVARRQAQVLCEDFRRPGGIFLFLFLTFFFKRRSPSTWVGVQCPAENGEVEPTEFFGRRLLSHRLPGDRGLVDLVWSRRIEGTDATPCTQRLR</sequence>
<evidence type="ECO:0000256" key="1">
    <source>
        <dbReference type="SAM" id="MobiDB-lite"/>
    </source>
</evidence>
<feature type="non-terminal residue" evidence="2">
    <location>
        <position position="1"/>
    </location>
</feature>
<evidence type="ECO:0000313" key="2">
    <source>
        <dbReference type="EMBL" id="KYK64434.1"/>
    </source>
</evidence>
<organism evidence="2 3">
    <name type="scientific">Toxoplasma gondii TgCatPRC2</name>
    <dbReference type="NCBI Taxonomy" id="1130821"/>
    <lineage>
        <taxon>Eukaryota</taxon>
        <taxon>Sar</taxon>
        <taxon>Alveolata</taxon>
        <taxon>Apicomplexa</taxon>
        <taxon>Conoidasida</taxon>
        <taxon>Coccidia</taxon>
        <taxon>Eucoccidiorida</taxon>
        <taxon>Eimeriorina</taxon>
        <taxon>Sarcocystidae</taxon>
        <taxon>Toxoplasma</taxon>
    </lineage>
</organism>
<feature type="compositionally biased region" description="Low complexity" evidence="1">
    <location>
        <begin position="1"/>
        <end position="13"/>
    </location>
</feature>
<dbReference type="AlphaFoldDB" id="A0A151H502"/>
<name>A0A151H502_TOXGO</name>